<protein>
    <submittedName>
        <fullName evidence="2">Uncharacterized protein</fullName>
    </submittedName>
</protein>
<reference evidence="2 3" key="1">
    <citation type="journal article" date="2010" name="J. Bacteriol.">
        <title>Genome sequence of Lentisphaera araneosa HTCC2155T, the type species of the order Lentisphaerales in the phylum Lentisphaerae.</title>
        <authorList>
            <person name="Thrash J.C."/>
            <person name="Cho J.C."/>
            <person name="Vergin K.L."/>
            <person name="Morris R.M."/>
            <person name="Giovannoni S.J."/>
        </authorList>
    </citation>
    <scope>NUCLEOTIDE SEQUENCE [LARGE SCALE GENOMIC DNA]</scope>
    <source>
        <strain evidence="2 3">HTCC2155</strain>
    </source>
</reference>
<keyword evidence="1" id="KW-0472">Membrane</keyword>
<dbReference type="STRING" id="313628.LNTAR_16212"/>
<organism evidence="2 3">
    <name type="scientific">Lentisphaera araneosa HTCC2155</name>
    <dbReference type="NCBI Taxonomy" id="313628"/>
    <lineage>
        <taxon>Bacteria</taxon>
        <taxon>Pseudomonadati</taxon>
        <taxon>Lentisphaerota</taxon>
        <taxon>Lentisphaeria</taxon>
        <taxon>Lentisphaerales</taxon>
        <taxon>Lentisphaeraceae</taxon>
        <taxon>Lentisphaera</taxon>
    </lineage>
</organism>
<evidence type="ECO:0000256" key="1">
    <source>
        <dbReference type="SAM" id="Phobius"/>
    </source>
</evidence>
<dbReference type="AlphaFoldDB" id="A6DMP0"/>
<dbReference type="EMBL" id="ABCK01000011">
    <property type="protein sequence ID" value="EDM27230.1"/>
    <property type="molecule type" value="Genomic_DNA"/>
</dbReference>
<sequence>MSTVLAQDLRMTNAFVKQNDSMKVASQSSAVMSVNFENKTNKREDVELIFFNSSYPLNTWSYKFSLAPKTHSSREFPFKLDANSREMKLQFKKGDRIINQITSKVFTNNIETILVIDDLLNTKYLKASFFKSSQRLVNTVATIPVTWVELKNVDILIINKPPQSQLTNESLKVISQYVNNGGSLLVTHPKTMAHIYDLGFGELLPAQFLSLVKKSDSRVMLKKSYTNLTSSQGFDFMKVKLLDGSHVMLRDSKDILVAAKPVGLGLSFFYALPLAQDALGKESKNIAEFMKFFISYSRRLVMPSDKGDSSLERYTSSMSGMVAPRSSGLFMILLIYGSCVFVIFLLARILKKVQYSWALVASVSVLFSFYLISGRDKMIKVPTESKQLQLSFSHDVKDGLTENVFSVYEIGAGNLSFDSAMGNTKVLNLSTFEKPKAAGSRVMSVVSSNEGQKTEVDIEGLSVNFLKISSDKQNISLGETEVEAETWRNFAQWKEGGVSQAKEALKLGINEQGLVLDSNEIKGIFLGNNGVISLNKDELSKEILEPLCEGLGRTQVAFCKSETVEADSARLSLQPVVLIPKSKKVKVPSEFVGLFFTDFQNLWDINRNKLTKTATGGMNRCGFRVQVPVELSGLKVKEIELHVKVDSTFPHKLVLIDKKKRHNFKGSKLTYVMPKTRHVNELYFDLEIAFATGSGLQTIKEFTLKEFNISLKGELP</sequence>
<accession>A6DMP0</accession>
<dbReference type="Proteomes" id="UP000004947">
    <property type="component" value="Unassembled WGS sequence"/>
</dbReference>
<keyword evidence="3" id="KW-1185">Reference proteome</keyword>
<proteinExistence type="predicted"/>
<gene>
    <name evidence="2" type="ORF">LNTAR_16212</name>
</gene>
<feature type="transmembrane region" description="Helical" evidence="1">
    <location>
        <begin position="355"/>
        <end position="372"/>
    </location>
</feature>
<keyword evidence="1" id="KW-1133">Transmembrane helix</keyword>
<evidence type="ECO:0000313" key="3">
    <source>
        <dbReference type="Proteomes" id="UP000004947"/>
    </source>
</evidence>
<feature type="transmembrane region" description="Helical" evidence="1">
    <location>
        <begin position="328"/>
        <end position="349"/>
    </location>
</feature>
<dbReference type="Gene3D" id="3.40.50.880">
    <property type="match status" value="1"/>
</dbReference>
<dbReference type="InterPro" id="IPR029062">
    <property type="entry name" value="Class_I_gatase-like"/>
</dbReference>
<keyword evidence="1" id="KW-0812">Transmembrane</keyword>
<comment type="caution">
    <text evidence="2">The sequence shown here is derived from an EMBL/GenBank/DDBJ whole genome shotgun (WGS) entry which is preliminary data.</text>
</comment>
<evidence type="ECO:0000313" key="2">
    <source>
        <dbReference type="EMBL" id="EDM27230.1"/>
    </source>
</evidence>
<dbReference type="SUPFAM" id="SSF52317">
    <property type="entry name" value="Class I glutamine amidotransferase-like"/>
    <property type="match status" value="1"/>
</dbReference>
<name>A6DMP0_9BACT</name>